<feature type="domain" description="PpiC" evidence="9">
    <location>
        <begin position="255"/>
        <end position="374"/>
    </location>
</feature>
<dbReference type="Pfam" id="PF13145">
    <property type="entry name" value="Rotamase_2"/>
    <property type="match status" value="1"/>
</dbReference>
<dbReference type="InterPro" id="IPR052029">
    <property type="entry name" value="PpiD_chaperone"/>
</dbReference>
<protein>
    <submittedName>
        <fullName evidence="10">SurA N-terminal domain-containing protein</fullName>
    </submittedName>
</protein>
<dbReference type="EMBL" id="CP124535">
    <property type="protein sequence ID" value="WGV17228.1"/>
    <property type="molecule type" value="Genomic_DNA"/>
</dbReference>
<evidence type="ECO:0000313" key="11">
    <source>
        <dbReference type="Proteomes" id="UP001230978"/>
    </source>
</evidence>
<dbReference type="SUPFAM" id="SSF109998">
    <property type="entry name" value="Triger factor/SurA peptide-binding domain-like"/>
    <property type="match status" value="1"/>
</dbReference>
<dbReference type="RefSeq" id="WP_281468327.1">
    <property type="nucleotide sequence ID" value="NZ_CP124535.1"/>
</dbReference>
<evidence type="ECO:0000256" key="6">
    <source>
        <dbReference type="ARBA" id="ARBA00023186"/>
    </source>
</evidence>
<name>A0ABY8Q8M0_9RHOB</name>
<gene>
    <name evidence="10" type="ORF">QF092_05330</name>
</gene>
<dbReference type="PANTHER" id="PTHR47529:SF1">
    <property type="entry name" value="PERIPLASMIC CHAPERONE PPID"/>
    <property type="match status" value="1"/>
</dbReference>
<evidence type="ECO:0000259" key="9">
    <source>
        <dbReference type="Pfam" id="PF13145"/>
    </source>
</evidence>
<dbReference type="InterPro" id="IPR027304">
    <property type="entry name" value="Trigger_fact/SurA_dom_sf"/>
</dbReference>
<dbReference type="PANTHER" id="PTHR47529">
    <property type="entry name" value="PEPTIDYL-PROLYL CIS-TRANS ISOMERASE D"/>
    <property type="match status" value="1"/>
</dbReference>
<evidence type="ECO:0000256" key="4">
    <source>
        <dbReference type="ARBA" id="ARBA00022989"/>
    </source>
</evidence>
<proteinExistence type="inferred from homology"/>
<organism evidence="10 11">
    <name type="scientific">Fuscovulum ytuae</name>
    <dbReference type="NCBI Taxonomy" id="3042299"/>
    <lineage>
        <taxon>Bacteria</taxon>
        <taxon>Pseudomonadati</taxon>
        <taxon>Pseudomonadota</taxon>
        <taxon>Alphaproteobacteria</taxon>
        <taxon>Rhodobacterales</taxon>
        <taxon>Paracoccaceae</taxon>
        <taxon>Fuscovulum</taxon>
    </lineage>
</organism>
<evidence type="ECO:0000256" key="7">
    <source>
        <dbReference type="ARBA" id="ARBA00038408"/>
    </source>
</evidence>
<keyword evidence="2" id="KW-1003">Cell membrane</keyword>
<dbReference type="Gene3D" id="1.10.4030.10">
    <property type="entry name" value="Porin chaperone SurA, peptide-binding domain"/>
    <property type="match status" value="1"/>
</dbReference>
<evidence type="ECO:0000313" key="10">
    <source>
        <dbReference type="EMBL" id="WGV17228.1"/>
    </source>
</evidence>
<accession>A0ABY8Q8M0</accession>
<keyword evidence="6" id="KW-0143">Chaperone</keyword>
<reference evidence="10 11" key="1">
    <citation type="submission" date="2023-04" db="EMBL/GenBank/DDBJ databases">
        <title>YMD61, complete Genome.</title>
        <authorList>
            <person name="Zhang J."/>
        </authorList>
    </citation>
    <scope>NUCLEOTIDE SEQUENCE [LARGE SCALE GENOMIC DNA]</scope>
    <source>
        <strain evidence="10 11">YMD61</strain>
    </source>
</reference>
<comment type="similarity">
    <text evidence="7">Belongs to the PpiD chaperone family.</text>
</comment>
<feature type="transmembrane region" description="Helical" evidence="8">
    <location>
        <begin position="21"/>
        <end position="39"/>
    </location>
</feature>
<keyword evidence="3 8" id="KW-0812">Transmembrane</keyword>
<evidence type="ECO:0000256" key="3">
    <source>
        <dbReference type="ARBA" id="ARBA00022692"/>
    </source>
</evidence>
<evidence type="ECO:0000256" key="8">
    <source>
        <dbReference type="SAM" id="Phobius"/>
    </source>
</evidence>
<dbReference type="SUPFAM" id="SSF54534">
    <property type="entry name" value="FKBP-like"/>
    <property type="match status" value="1"/>
</dbReference>
<evidence type="ECO:0000256" key="1">
    <source>
        <dbReference type="ARBA" id="ARBA00004401"/>
    </source>
</evidence>
<evidence type="ECO:0000256" key="5">
    <source>
        <dbReference type="ARBA" id="ARBA00023136"/>
    </source>
</evidence>
<keyword evidence="5 8" id="KW-0472">Membrane</keyword>
<keyword evidence="4 8" id="KW-1133">Transmembrane helix</keyword>
<dbReference type="Proteomes" id="UP001230978">
    <property type="component" value="Chromosome"/>
</dbReference>
<sequence>MAKKTTETEDSPRKKKGIGNYIVWVLLVLVMLGLGGFGVTNFGGGVSTLARVGDREIEVNDYARALQQELNALSAQVGQPIPFSQAQAFGLDTQVLQTVITRAALDNEAARIGISVGDATVAGEITQMNAFQGNAGSFDREVYRFTLERNNLTEAQFERGIREDVARSILQGAVVGGFAAPAPLTDTLTAYAGERRSFSLLTLTEADLSAPLAAPTDADLQTFYDANIDRFTRPEAKRITYVALLPEALAPTMEVDETALRALYDERIGEFMIPEKRLVERLVYPTEAEAQAAKSRLDAGEVTFDQLVSERGLTLDIIDLGDVSKADLGAAGEAVFALTEPGVAGPAMSDLGPALFRMNAILSAQETTFDEARESLSAEMRVAAARRAIGARIEEIDDLLASGADLEEVAQDAGMELATLDYIPGQTAEGIAAYPDFRTAAEAIGEGDFPEVIQLDDGALAALRLDAIVPPTPIPLDEVREDVTAAWRADALAKALAARAEAVQAEVAAGASLGAYGIVTVTRAVTRDAFIEGVPQTLLPTLFGMQQGDLQLVQGDGFTGLLRLDAILPAETEGEDAIALREAISIRAQQTLAQDAFQLFTNALSNEAGIQIDQTAINAVHAQFN</sequence>
<dbReference type="Pfam" id="PF13624">
    <property type="entry name" value="SurA_N_3"/>
    <property type="match status" value="1"/>
</dbReference>
<comment type="subcellular location">
    <subcellularLocation>
        <location evidence="1">Cell membrane</location>
        <topology evidence="1">Single-pass type II membrane protein</topology>
    </subcellularLocation>
</comment>
<keyword evidence="11" id="KW-1185">Reference proteome</keyword>
<dbReference type="InterPro" id="IPR000297">
    <property type="entry name" value="PPIase_PpiC"/>
</dbReference>
<evidence type="ECO:0000256" key="2">
    <source>
        <dbReference type="ARBA" id="ARBA00022475"/>
    </source>
</evidence>